<gene>
    <name evidence="1" type="ORF">EX895_000007</name>
</gene>
<comment type="caution">
    <text evidence="1">The sequence shown here is derived from an EMBL/GenBank/DDBJ whole genome shotgun (WGS) entry which is preliminary data.</text>
</comment>
<evidence type="ECO:0000313" key="2">
    <source>
        <dbReference type="Proteomes" id="UP000306050"/>
    </source>
</evidence>
<dbReference type="RefSeq" id="XP_029741994.1">
    <property type="nucleotide sequence ID" value="XM_029880608.1"/>
</dbReference>
<protein>
    <submittedName>
        <fullName evidence="1">Uncharacterized protein</fullName>
    </submittedName>
</protein>
<organism evidence="1 2">
    <name type="scientific">Sporisorium graminicola</name>
    <dbReference type="NCBI Taxonomy" id="280036"/>
    <lineage>
        <taxon>Eukaryota</taxon>
        <taxon>Fungi</taxon>
        <taxon>Dikarya</taxon>
        <taxon>Basidiomycota</taxon>
        <taxon>Ustilaginomycotina</taxon>
        <taxon>Ustilaginomycetes</taxon>
        <taxon>Ustilaginales</taxon>
        <taxon>Ustilaginaceae</taxon>
        <taxon>Sporisorium</taxon>
    </lineage>
</organism>
<dbReference type="KEGG" id="sgra:EX895_000007"/>
<reference evidence="1 2" key="1">
    <citation type="submission" date="2019-05" db="EMBL/GenBank/DDBJ databases">
        <title>Sporisorium graminicola CBS 10092 draft sequencing and annotation.</title>
        <authorList>
            <person name="Solano-Gonzalez S."/>
            <person name="Caddick M.X."/>
            <person name="Darby A."/>
        </authorList>
    </citation>
    <scope>NUCLEOTIDE SEQUENCE [LARGE SCALE GENOMIC DNA]</scope>
    <source>
        <strain evidence="1 2">CBS 10092</strain>
    </source>
</reference>
<dbReference type="GeneID" id="40722902"/>
<dbReference type="EMBL" id="SRRM01000002">
    <property type="protein sequence ID" value="TKY90009.1"/>
    <property type="molecule type" value="Genomic_DNA"/>
</dbReference>
<dbReference type="OrthoDB" id="2546021at2759"/>
<dbReference type="AlphaFoldDB" id="A0A4V6EW30"/>
<dbReference type="Proteomes" id="UP000306050">
    <property type="component" value="Chromosome SGRAM_1"/>
</dbReference>
<name>A0A4V6EW30_9BASI</name>
<sequence length="149" mass="16720">MCNKHYVQEEAGNSCAQVITKSHPIFYASGKAVDVSESAPKTPVHFRIGISSSLQYWRAEVISTCASEVLDAADKPMKYITFSANNMHTWPTVSVILDQPDFHFAQSWKCTDAHNLRADAPRGYSFDNGKSWTFHNVAFDPILYDVQSK</sequence>
<evidence type="ECO:0000313" key="1">
    <source>
        <dbReference type="EMBL" id="TKY90009.1"/>
    </source>
</evidence>
<proteinExistence type="predicted"/>
<accession>A0A4V6EW30</accession>
<keyword evidence="2" id="KW-1185">Reference proteome</keyword>